<evidence type="ECO:0000256" key="3">
    <source>
        <dbReference type="SAM" id="SignalP"/>
    </source>
</evidence>
<dbReference type="SMART" id="SM00671">
    <property type="entry name" value="SEL1"/>
    <property type="match status" value="5"/>
</dbReference>
<dbReference type="PANTHER" id="PTHR13891">
    <property type="entry name" value="CYTOCHROME C OXIDASE ASSEMBLY FACTOR 7"/>
    <property type="match status" value="1"/>
</dbReference>
<dbReference type="Gene3D" id="1.25.40.10">
    <property type="entry name" value="Tetratricopeptide repeat domain"/>
    <property type="match status" value="2"/>
</dbReference>
<dbReference type="InterPro" id="IPR006597">
    <property type="entry name" value="Sel1-like"/>
</dbReference>
<reference evidence="4 5" key="1">
    <citation type="submission" date="2014-04" db="EMBL/GenBank/DDBJ databases">
        <title>A comprehensive comparison of genomes of Erythrobacter spp. Strains.</title>
        <authorList>
            <person name="Zheng Q."/>
        </authorList>
    </citation>
    <scope>NUCLEOTIDE SEQUENCE [LARGE SCALE GENOMIC DNA]</scope>
    <source>
        <strain evidence="4 5">DSM 8509</strain>
    </source>
</reference>
<dbReference type="PANTHER" id="PTHR13891:SF1">
    <property type="entry name" value="CYTOCHROME C OXIDASE ASSEMBLY FACTOR 7"/>
    <property type="match status" value="1"/>
</dbReference>
<dbReference type="AlphaFoldDB" id="A0A074MKC0"/>
<protein>
    <submittedName>
        <fullName evidence="4">Uncharacterized protein</fullName>
    </submittedName>
</protein>
<comment type="caution">
    <text evidence="4">The sequence shown here is derived from an EMBL/GenBank/DDBJ whole genome shotgun (WGS) entry which is preliminary data.</text>
</comment>
<feature type="signal peptide" evidence="3">
    <location>
        <begin position="1"/>
        <end position="24"/>
    </location>
</feature>
<gene>
    <name evidence="4" type="ORF">EH32_00820</name>
</gene>
<accession>A0A074MKC0</accession>
<dbReference type="KEGG" id="elq:Ga0102493_111472"/>
<keyword evidence="5" id="KW-1185">Reference proteome</keyword>
<keyword evidence="3" id="KW-0732">Signal</keyword>
<dbReference type="PATRIC" id="fig|39960.10.peg.555"/>
<evidence type="ECO:0000313" key="5">
    <source>
        <dbReference type="Proteomes" id="UP000027866"/>
    </source>
</evidence>
<dbReference type="EMBL" id="JMIX01000010">
    <property type="protein sequence ID" value="KEO92318.1"/>
    <property type="molecule type" value="Genomic_DNA"/>
</dbReference>
<dbReference type="Proteomes" id="UP000027866">
    <property type="component" value="Unassembled WGS sequence"/>
</dbReference>
<evidence type="ECO:0000313" key="4">
    <source>
        <dbReference type="EMBL" id="KEO92318.1"/>
    </source>
</evidence>
<sequence length="432" mass="46676">MPIAAFAAALLCALGAFVPGSPAAAQGRAEPWNALSIDDITQVSTKRLTTCILEQATVEDLRKATERGDACAAVFLAYAHKNGLGGLEVDKAKGYGLTRQSCETGDRRGCVSLAFYLFNGKGVAADVPRAMQMFEGACCEGIAFICIRVANFHAQGTNGIRKSPSMAQRFRVEGCVGNYPIACRYAGDGLRRGEGVPKSYEGAPPFYRLGCDGGDDVSCFYAAATLVETRSKSDPSIYPEVSRFYQTGCERRVGAACYNLGSWFIDGRAGRTDGRRAIELLGPLCLRDKDPDIQACNNAGTAAYRGTGMNTPDYDAARTYYEQACYLGALIDSCRTLSDIFGDRQITPSYAGEREWLNAQLCFKAAAGDYCDARTDQHRVYRLARKGSYGEAQIVSANLCARGDGLGCKFQEVLLAYKNEAEARGVCRKLFS</sequence>
<dbReference type="Pfam" id="PF08238">
    <property type="entry name" value="Sel1"/>
    <property type="match status" value="5"/>
</dbReference>
<dbReference type="SUPFAM" id="SSF81901">
    <property type="entry name" value="HCP-like"/>
    <property type="match status" value="2"/>
</dbReference>
<dbReference type="InterPro" id="IPR011990">
    <property type="entry name" value="TPR-like_helical_dom_sf"/>
</dbReference>
<proteinExistence type="inferred from homology"/>
<dbReference type="OrthoDB" id="7615610at2"/>
<dbReference type="InterPro" id="IPR040239">
    <property type="entry name" value="HcpB-like"/>
</dbReference>
<organism evidence="4 5">
    <name type="scientific">Erythrobacter litoralis</name>
    <dbReference type="NCBI Taxonomy" id="39960"/>
    <lineage>
        <taxon>Bacteria</taxon>
        <taxon>Pseudomonadati</taxon>
        <taxon>Pseudomonadota</taxon>
        <taxon>Alphaproteobacteria</taxon>
        <taxon>Sphingomonadales</taxon>
        <taxon>Erythrobacteraceae</taxon>
        <taxon>Erythrobacter/Porphyrobacter group</taxon>
        <taxon>Erythrobacter</taxon>
    </lineage>
</organism>
<keyword evidence="2" id="KW-0677">Repeat</keyword>
<dbReference type="RefSeq" id="WP_034905409.1">
    <property type="nucleotide sequence ID" value="NZ_CP017057.1"/>
</dbReference>
<name>A0A074MKC0_9SPHN</name>
<comment type="similarity">
    <text evidence="1">Belongs to the hcp beta-lactamase family.</text>
</comment>
<evidence type="ECO:0000256" key="2">
    <source>
        <dbReference type="ARBA" id="ARBA00022737"/>
    </source>
</evidence>
<feature type="chain" id="PRO_5039939144" evidence="3">
    <location>
        <begin position="25"/>
        <end position="432"/>
    </location>
</feature>
<evidence type="ECO:0000256" key="1">
    <source>
        <dbReference type="ARBA" id="ARBA00008486"/>
    </source>
</evidence>